<organism evidence="1 2">
    <name type="scientific">Halocaridina rubra</name>
    <name type="common">Hawaiian red shrimp</name>
    <dbReference type="NCBI Taxonomy" id="373956"/>
    <lineage>
        <taxon>Eukaryota</taxon>
        <taxon>Metazoa</taxon>
        <taxon>Ecdysozoa</taxon>
        <taxon>Arthropoda</taxon>
        <taxon>Crustacea</taxon>
        <taxon>Multicrustacea</taxon>
        <taxon>Malacostraca</taxon>
        <taxon>Eumalacostraca</taxon>
        <taxon>Eucarida</taxon>
        <taxon>Decapoda</taxon>
        <taxon>Pleocyemata</taxon>
        <taxon>Caridea</taxon>
        <taxon>Atyoidea</taxon>
        <taxon>Atyidae</taxon>
        <taxon>Halocaridina</taxon>
    </lineage>
</organism>
<keyword evidence="2" id="KW-1185">Reference proteome</keyword>
<gene>
    <name evidence="1" type="ORF">SK128_003395</name>
</gene>
<dbReference type="AlphaFoldDB" id="A0AAN8ZVR1"/>
<dbReference type="EMBL" id="JAXCGZ010015390">
    <property type="protein sequence ID" value="KAK7070401.1"/>
    <property type="molecule type" value="Genomic_DNA"/>
</dbReference>
<reference evidence="1 2" key="1">
    <citation type="submission" date="2023-11" db="EMBL/GenBank/DDBJ databases">
        <title>Halocaridina rubra genome assembly.</title>
        <authorList>
            <person name="Smith C."/>
        </authorList>
    </citation>
    <scope>NUCLEOTIDE SEQUENCE [LARGE SCALE GENOMIC DNA]</scope>
    <source>
        <strain evidence="1">EP-1</strain>
        <tissue evidence="1">Whole</tissue>
    </source>
</reference>
<sequence>MSVLAHCVYGSSLWGKMLELDFPLQEPNITIETPSAAMCANYKESLSWSTAFCYNQSTGCEFFDIPRLAPSGICFYMPSFCQTGPTECFHEIQNGKLI</sequence>
<evidence type="ECO:0000313" key="2">
    <source>
        <dbReference type="Proteomes" id="UP001381693"/>
    </source>
</evidence>
<comment type="caution">
    <text evidence="1">The sequence shown here is derived from an EMBL/GenBank/DDBJ whole genome shotgun (WGS) entry which is preliminary data.</text>
</comment>
<accession>A0AAN8ZVR1</accession>
<name>A0AAN8ZVR1_HALRR</name>
<protein>
    <submittedName>
        <fullName evidence="1">Uncharacterized protein</fullName>
    </submittedName>
</protein>
<evidence type="ECO:0000313" key="1">
    <source>
        <dbReference type="EMBL" id="KAK7070401.1"/>
    </source>
</evidence>
<dbReference type="Proteomes" id="UP001381693">
    <property type="component" value="Unassembled WGS sequence"/>
</dbReference>
<proteinExistence type="predicted"/>